<accession>A0AAV9E8E1</accession>
<evidence type="ECO:0000313" key="3">
    <source>
        <dbReference type="EMBL" id="KAK1310041.1"/>
    </source>
</evidence>
<feature type="region of interest" description="Disordered" evidence="1">
    <location>
        <begin position="77"/>
        <end position="97"/>
    </location>
</feature>
<evidence type="ECO:0000256" key="2">
    <source>
        <dbReference type="SAM" id="SignalP"/>
    </source>
</evidence>
<feature type="compositionally biased region" description="Basic and acidic residues" evidence="1">
    <location>
        <begin position="159"/>
        <end position="169"/>
    </location>
</feature>
<gene>
    <name evidence="3" type="ORF">QJS10_CPA08g01384</name>
</gene>
<dbReference type="EMBL" id="JAUJYO010000008">
    <property type="protein sequence ID" value="KAK1310041.1"/>
    <property type="molecule type" value="Genomic_DNA"/>
</dbReference>
<feature type="region of interest" description="Disordered" evidence="1">
    <location>
        <begin position="118"/>
        <end position="169"/>
    </location>
</feature>
<evidence type="ECO:0000256" key="1">
    <source>
        <dbReference type="SAM" id="MobiDB-lite"/>
    </source>
</evidence>
<reference evidence="3" key="1">
    <citation type="journal article" date="2023" name="Nat. Commun.">
        <title>Diploid and tetraploid genomes of Acorus and the evolution of monocots.</title>
        <authorList>
            <person name="Ma L."/>
            <person name="Liu K.W."/>
            <person name="Li Z."/>
            <person name="Hsiao Y.Y."/>
            <person name="Qi Y."/>
            <person name="Fu T."/>
            <person name="Tang G.D."/>
            <person name="Zhang D."/>
            <person name="Sun W.H."/>
            <person name="Liu D.K."/>
            <person name="Li Y."/>
            <person name="Chen G.Z."/>
            <person name="Liu X.D."/>
            <person name="Liao X.Y."/>
            <person name="Jiang Y.T."/>
            <person name="Yu X."/>
            <person name="Hao Y."/>
            <person name="Huang J."/>
            <person name="Zhao X.W."/>
            <person name="Ke S."/>
            <person name="Chen Y.Y."/>
            <person name="Wu W.L."/>
            <person name="Hsu J.L."/>
            <person name="Lin Y.F."/>
            <person name="Huang M.D."/>
            <person name="Li C.Y."/>
            <person name="Huang L."/>
            <person name="Wang Z.W."/>
            <person name="Zhao X."/>
            <person name="Zhong W.Y."/>
            <person name="Peng D.H."/>
            <person name="Ahmad S."/>
            <person name="Lan S."/>
            <person name="Zhang J.S."/>
            <person name="Tsai W.C."/>
            <person name="Van de Peer Y."/>
            <person name="Liu Z.J."/>
        </authorList>
    </citation>
    <scope>NUCLEOTIDE SEQUENCE</scope>
    <source>
        <strain evidence="3">CP</strain>
    </source>
</reference>
<feature type="signal peptide" evidence="2">
    <location>
        <begin position="1"/>
        <end position="28"/>
    </location>
</feature>
<protein>
    <submittedName>
        <fullName evidence="3">Uncharacterized protein</fullName>
    </submittedName>
</protein>
<reference evidence="3" key="2">
    <citation type="submission" date="2023-06" db="EMBL/GenBank/DDBJ databases">
        <authorList>
            <person name="Ma L."/>
            <person name="Liu K.-W."/>
            <person name="Li Z."/>
            <person name="Hsiao Y.-Y."/>
            <person name="Qi Y."/>
            <person name="Fu T."/>
            <person name="Tang G."/>
            <person name="Zhang D."/>
            <person name="Sun W.-H."/>
            <person name="Liu D.-K."/>
            <person name="Li Y."/>
            <person name="Chen G.-Z."/>
            <person name="Liu X.-D."/>
            <person name="Liao X.-Y."/>
            <person name="Jiang Y.-T."/>
            <person name="Yu X."/>
            <person name="Hao Y."/>
            <person name="Huang J."/>
            <person name="Zhao X.-W."/>
            <person name="Ke S."/>
            <person name="Chen Y.-Y."/>
            <person name="Wu W.-L."/>
            <person name="Hsu J.-L."/>
            <person name="Lin Y.-F."/>
            <person name="Huang M.-D."/>
            <person name="Li C.-Y."/>
            <person name="Huang L."/>
            <person name="Wang Z.-W."/>
            <person name="Zhao X."/>
            <person name="Zhong W.-Y."/>
            <person name="Peng D.-H."/>
            <person name="Ahmad S."/>
            <person name="Lan S."/>
            <person name="Zhang J.-S."/>
            <person name="Tsai W.-C."/>
            <person name="Van De Peer Y."/>
            <person name="Liu Z.-J."/>
        </authorList>
    </citation>
    <scope>NUCLEOTIDE SEQUENCE</scope>
    <source>
        <strain evidence="3">CP</strain>
        <tissue evidence="3">Leaves</tissue>
    </source>
</reference>
<dbReference type="Proteomes" id="UP001180020">
    <property type="component" value="Unassembled WGS sequence"/>
</dbReference>
<keyword evidence="2" id="KW-0732">Signal</keyword>
<feature type="chain" id="PRO_5043709635" evidence="2">
    <location>
        <begin position="29"/>
        <end position="169"/>
    </location>
</feature>
<comment type="caution">
    <text evidence="3">The sequence shown here is derived from an EMBL/GenBank/DDBJ whole genome shotgun (WGS) entry which is preliminary data.</text>
</comment>
<evidence type="ECO:0000313" key="4">
    <source>
        <dbReference type="Proteomes" id="UP001180020"/>
    </source>
</evidence>
<sequence>MAAITTLSLILIVFFILFLLLIPPPSSTLHFAAASAATSSTAGDPEFTVGWDPYRTSSSKELILYFLFHKDDPSAADGTLSLPPPTSDAVSGNGPSPEADVVVDVGVDFSFDAARRSLPAPAPAPMEAEEEETPFSTPCASPSFLTPSSSPPRFAAFDDGGREGKSSSS</sequence>
<organism evidence="3 4">
    <name type="scientific">Acorus calamus</name>
    <name type="common">Sweet flag</name>
    <dbReference type="NCBI Taxonomy" id="4465"/>
    <lineage>
        <taxon>Eukaryota</taxon>
        <taxon>Viridiplantae</taxon>
        <taxon>Streptophyta</taxon>
        <taxon>Embryophyta</taxon>
        <taxon>Tracheophyta</taxon>
        <taxon>Spermatophyta</taxon>
        <taxon>Magnoliopsida</taxon>
        <taxon>Liliopsida</taxon>
        <taxon>Acoraceae</taxon>
        <taxon>Acorus</taxon>
    </lineage>
</organism>
<proteinExistence type="predicted"/>
<keyword evidence="4" id="KW-1185">Reference proteome</keyword>
<feature type="compositionally biased region" description="Low complexity" evidence="1">
    <location>
        <begin position="141"/>
        <end position="152"/>
    </location>
</feature>
<name>A0AAV9E8E1_ACOCL</name>
<dbReference type="AlphaFoldDB" id="A0AAV9E8E1"/>